<gene>
    <name evidence="3" type="ORF">D3872_08080</name>
</gene>
<dbReference type="AlphaFoldDB" id="A0A418Y4J8"/>
<feature type="domain" description="Capsule synthesis protein CapA" evidence="2">
    <location>
        <begin position="18"/>
        <end position="238"/>
    </location>
</feature>
<name>A0A418Y4J8_9BURK</name>
<proteinExistence type="inferred from homology"/>
<dbReference type="PANTHER" id="PTHR33393">
    <property type="entry name" value="POLYGLUTAMINE SYNTHESIS ACCESSORY PROTEIN RV0574C-RELATED"/>
    <property type="match status" value="1"/>
</dbReference>
<dbReference type="Proteomes" id="UP000284006">
    <property type="component" value="Unassembled WGS sequence"/>
</dbReference>
<dbReference type="Pfam" id="PF09587">
    <property type="entry name" value="PGA_cap"/>
    <property type="match status" value="1"/>
</dbReference>
<dbReference type="SUPFAM" id="SSF56300">
    <property type="entry name" value="Metallo-dependent phosphatases"/>
    <property type="match status" value="1"/>
</dbReference>
<evidence type="ECO:0000259" key="2">
    <source>
        <dbReference type="SMART" id="SM00854"/>
    </source>
</evidence>
<keyword evidence="4" id="KW-1185">Reference proteome</keyword>
<organism evidence="3 4">
    <name type="scientific">Massilia cavernae</name>
    <dbReference type="NCBI Taxonomy" id="2320864"/>
    <lineage>
        <taxon>Bacteria</taxon>
        <taxon>Pseudomonadati</taxon>
        <taxon>Pseudomonadota</taxon>
        <taxon>Betaproteobacteria</taxon>
        <taxon>Burkholderiales</taxon>
        <taxon>Oxalobacteraceae</taxon>
        <taxon>Telluria group</taxon>
        <taxon>Massilia</taxon>
    </lineage>
</organism>
<evidence type="ECO:0000313" key="4">
    <source>
        <dbReference type="Proteomes" id="UP000284006"/>
    </source>
</evidence>
<protein>
    <submittedName>
        <fullName evidence="3">CapA family protein</fullName>
    </submittedName>
</protein>
<comment type="caution">
    <text evidence="3">The sequence shown here is derived from an EMBL/GenBank/DDBJ whole genome shotgun (WGS) entry which is preliminary data.</text>
</comment>
<dbReference type="InterPro" id="IPR052169">
    <property type="entry name" value="CW_Biosynth-Accessory"/>
</dbReference>
<dbReference type="CDD" id="cd07381">
    <property type="entry name" value="MPP_CapA"/>
    <property type="match status" value="1"/>
</dbReference>
<dbReference type="PANTHER" id="PTHR33393:SF13">
    <property type="entry name" value="PGA BIOSYNTHESIS PROTEIN CAPA"/>
    <property type="match status" value="1"/>
</dbReference>
<dbReference type="InterPro" id="IPR019079">
    <property type="entry name" value="Capsule_synth_CapA"/>
</dbReference>
<dbReference type="Gene3D" id="3.60.21.10">
    <property type="match status" value="1"/>
</dbReference>
<dbReference type="SMART" id="SM00854">
    <property type="entry name" value="PGA_cap"/>
    <property type="match status" value="1"/>
</dbReference>
<sequence>MNAAVLSDSVPGPDPRVRLMLGGDVMLGRLVGKAIQRFGPHYPLSGVAPLMSKADLTIVNLECAITSSTREWHGAPKAFYFGAPPAAVHALTDAGVDLVSLANNHALDYDVEGLLDTMKYLRARGIGWAGAGNSIDEARAPVFAERNGLRFGMAALCDHQVDFAAGVRRPGTTYVDLDDEPAALALMRKLLEPIQQAKADWPILSLHWARTWCPSLRASSGASRTPPSTWAGGYCSGTARMSSMASSCTGLPDRVCGGRPGR</sequence>
<comment type="similarity">
    <text evidence="1">Belongs to the CapA family.</text>
</comment>
<reference evidence="3 4" key="1">
    <citation type="submission" date="2018-09" db="EMBL/GenBank/DDBJ databases">
        <authorList>
            <person name="Zhu H."/>
        </authorList>
    </citation>
    <scope>NUCLEOTIDE SEQUENCE [LARGE SCALE GENOMIC DNA]</scope>
    <source>
        <strain evidence="3 4">K1S02-61</strain>
    </source>
</reference>
<dbReference type="InterPro" id="IPR029052">
    <property type="entry name" value="Metallo-depent_PP-like"/>
</dbReference>
<accession>A0A418Y4J8</accession>
<evidence type="ECO:0000313" key="3">
    <source>
        <dbReference type="EMBL" id="RJG20738.1"/>
    </source>
</evidence>
<evidence type="ECO:0000256" key="1">
    <source>
        <dbReference type="ARBA" id="ARBA00005662"/>
    </source>
</evidence>
<dbReference type="EMBL" id="QYUP01000079">
    <property type="protein sequence ID" value="RJG20738.1"/>
    <property type="molecule type" value="Genomic_DNA"/>
</dbReference>